<dbReference type="Pfam" id="PF12833">
    <property type="entry name" value="HTH_18"/>
    <property type="match status" value="1"/>
</dbReference>
<dbReference type="SMART" id="SM00342">
    <property type="entry name" value="HTH_ARAC"/>
    <property type="match status" value="1"/>
</dbReference>
<dbReference type="PANTHER" id="PTHR43280">
    <property type="entry name" value="ARAC-FAMILY TRANSCRIPTIONAL REGULATOR"/>
    <property type="match status" value="1"/>
</dbReference>
<dbReference type="GO" id="GO:0043565">
    <property type="term" value="F:sequence-specific DNA binding"/>
    <property type="evidence" value="ECO:0007669"/>
    <property type="project" value="InterPro"/>
</dbReference>
<protein>
    <submittedName>
        <fullName evidence="7">Response regulator</fullName>
    </submittedName>
</protein>
<feature type="domain" description="Response regulatory" evidence="6">
    <location>
        <begin position="5"/>
        <end position="122"/>
    </location>
</feature>
<feature type="domain" description="HTH araC/xylS-type" evidence="5">
    <location>
        <begin position="451"/>
        <end position="549"/>
    </location>
</feature>
<dbReference type="Proteomes" id="UP000309676">
    <property type="component" value="Unassembled WGS sequence"/>
</dbReference>
<keyword evidence="4" id="KW-0597">Phosphoprotein</keyword>
<dbReference type="Gene3D" id="3.40.50.2300">
    <property type="match status" value="1"/>
</dbReference>
<keyword evidence="8" id="KW-1185">Reference proteome</keyword>
<dbReference type="InterPro" id="IPR001789">
    <property type="entry name" value="Sig_transdc_resp-reg_receiver"/>
</dbReference>
<dbReference type="AlphaFoldDB" id="A0A5R9GJY1"/>
<evidence type="ECO:0000259" key="5">
    <source>
        <dbReference type="PROSITE" id="PS01124"/>
    </source>
</evidence>
<dbReference type="PROSITE" id="PS01124">
    <property type="entry name" value="HTH_ARAC_FAMILY_2"/>
    <property type="match status" value="1"/>
</dbReference>
<dbReference type="InterPro" id="IPR018060">
    <property type="entry name" value="HTH_AraC"/>
</dbReference>
<dbReference type="InterPro" id="IPR011006">
    <property type="entry name" value="CheY-like_superfamily"/>
</dbReference>
<keyword evidence="3" id="KW-0804">Transcription</keyword>
<name>A0A5R9GJY1_9BACL</name>
<dbReference type="PRINTS" id="PR00032">
    <property type="entry name" value="HTHARAC"/>
</dbReference>
<evidence type="ECO:0000256" key="4">
    <source>
        <dbReference type="PROSITE-ProRule" id="PRU00169"/>
    </source>
</evidence>
<dbReference type="Gene3D" id="1.10.10.60">
    <property type="entry name" value="Homeodomain-like"/>
    <property type="match status" value="2"/>
</dbReference>
<dbReference type="InterPro" id="IPR020449">
    <property type="entry name" value="Tscrpt_reg_AraC-type_HTH"/>
</dbReference>
<dbReference type="GO" id="GO:0000160">
    <property type="term" value="P:phosphorelay signal transduction system"/>
    <property type="evidence" value="ECO:0007669"/>
    <property type="project" value="InterPro"/>
</dbReference>
<accession>A0A5R9GJY1</accession>
<evidence type="ECO:0000313" key="8">
    <source>
        <dbReference type="Proteomes" id="UP000309676"/>
    </source>
</evidence>
<dbReference type="InterPro" id="IPR009057">
    <property type="entry name" value="Homeodomain-like_sf"/>
</dbReference>
<keyword evidence="2" id="KW-0238">DNA-binding</keyword>
<feature type="modified residue" description="4-aspartylphosphate" evidence="4">
    <location>
        <position position="57"/>
    </location>
</feature>
<dbReference type="SUPFAM" id="SSF46689">
    <property type="entry name" value="Homeodomain-like"/>
    <property type="match status" value="1"/>
</dbReference>
<reference evidence="7 8" key="1">
    <citation type="submission" date="2019-05" db="EMBL/GenBank/DDBJ databases">
        <authorList>
            <person name="Narsing Rao M.P."/>
            <person name="Li W.J."/>
        </authorList>
    </citation>
    <scope>NUCLEOTIDE SEQUENCE [LARGE SCALE GENOMIC DNA]</scope>
    <source>
        <strain evidence="7 8">SYSU_K30003</strain>
    </source>
</reference>
<evidence type="ECO:0000256" key="1">
    <source>
        <dbReference type="ARBA" id="ARBA00023015"/>
    </source>
</evidence>
<evidence type="ECO:0000313" key="7">
    <source>
        <dbReference type="EMBL" id="TLS53233.1"/>
    </source>
</evidence>
<organism evidence="7 8">
    <name type="scientific">Paenibacillus antri</name>
    <dbReference type="NCBI Taxonomy" id="2582848"/>
    <lineage>
        <taxon>Bacteria</taxon>
        <taxon>Bacillati</taxon>
        <taxon>Bacillota</taxon>
        <taxon>Bacilli</taxon>
        <taxon>Bacillales</taxon>
        <taxon>Paenibacillaceae</taxon>
        <taxon>Paenibacillus</taxon>
    </lineage>
</organism>
<dbReference type="SUPFAM" id="SSF52172">
    <property type="entry name" value="CheY-like"/>
    <property type="match status" value="1"/>
</dbReference>
<evidence type="ECO:0000256" key="3">
    <source>
        <dbReference type="ARBA" id="ARBA00023163"/>
    </source>
</evidence>
<dbReference type="PANTHER" id="PTHR43280:SF10">
    <property type="entry name" value="REGULATORY PROTEIN POCR"/>
    <property type="match status" value="1"/>
</dbReference>
<proteinExistence type="predicted"/>
<comment type="caution">
    <text evidence="7">The sequence shown here is derived from an EMBL/GenBank/DDBJ whole genome shotgun (WGS) entry which is preliminary data.</text>
</comment>
<dbReference type="SMART" id="SM00448">
    <property type="entry name" value="REC"/>
    <property type="match status" value="1"/>
</dbReference>
<gene>
    <name evidence="7" type="ORF">FE782_07680</name>
</gene>
<dbReference type="GO" id="GO:0003700">
    <property type="term" value="F:DNA-binding transcription factor activity"/>
    <property type="evidence" value="ECO:0007669"/>
    <property type="project" value="InterPro"/>
</dbReference>
<keyword evidence="1" id="KW-0805">Transcription regulation</keyword>
<dbReference type="PROSITE" id="PS50110">
    <property type="entry name" value="RESPONSE_REGULATORY"/>
    <property type="match status" value="1"/>
</dbReference>
<dbReference type="Pfam" id="PF00072">
    <property type="entry name" value="Response_reg"/>
    <property type="match status" value="1"/>
</dbReference>
<sequence>MRLYRLLIVDDEPYTVDGLYEFLQEADLPEIEMYKAYSAEEALQRLDRAKFDLVISDIRMPGMNGLQLQKKIKARWPACRVIFLTGINDADYVREALREGSADYLLKTEGDEPILAAIRKAIGELERELMNERVLTMAEARLREALPALRNDWFRRLLQYGIEENGLSQTKLDELECPLQAKLPVLLIVGRVDRWPTVLSATDRSLLMYAIENVVQEHFEPIASQWIAVDESYFTLLAQPRTRVESEEGGLDGPDDSPRWERAVRFAQGALDTVQTACARLLKLSVSVVCGREPIDWVDLTERSSSMRNALVVGVGDGNSMMLLNGGSAGERATRERDEAAAARRKERFGNALENGDSIAAREALEDWFQGAETYPLYVEAYYAAANRLLRLANRWGVSERPGAGFRLEELMNIRAHPSREEAILFLQETADRLIRDKRATQQDRAHCIVDKVNRIIRERMQEDVSLTALADAVYLNPTYLSMLYKQVTGANISEIIVQLRLERAKELLADSRYKIHEVAAAIGFDNAGYFARFFRKHAGVGPQEYRNQSSV</sequence>
<dbReference type="EMBL" id="VCIW01000003">
    <property type="protein sequence ID" value="TLS53233.1"/>
    <property type="molecule type" value="Genomic_DNA"/>
</dbReference>
<dbReference type="CDD" id="cd17536">
    <property type="entry name" value="REC_YesN-like"/>
    <property type="match status" value="1"/>
</dbReference>
<evidence type="ECO:0000256" key="2">
    <source>
        <dbReference type="ARBA" id="ARBA00023125"/>
    </source>
</evidence>
<evidence type="ECO:0000259" key="6">
    <source>
        <dbReference type="PROSITE" id="PS50110"/>
    </source>
</evidence>